<reference evidence="1 2" key="1">
    <citation type="submission" date="2018-03" db="EMBL/GenBank/DDBJ databases">
        <title>Genomic Encyclopedia of Archaeal and Bacterial Type Strains, Phase II (KMG-II): from individual species to whole genera.</title>
        <authorList>
            <person name="Goeker M."/>
        </authorList>
    </citation>
    <scope>NUCLEOTIDE SEQUENCE [LARGE SCALE GENOMIC DNA]</scope>
    <source>
        <strain evidence="1 2">DSM 24859</strain>
    </source>
</reference>
<dbReference type="AlphaFoldDB" id="A0A2P8H870"/>
<comment type="caution">
    <text evidence="1">The sequence shown here is derived from an EMBL/GenBank/DDBJ whole genome shotgun (WGS) entry which is preliminary data.</text>
</comment>
<dbReference type="RefSeq" id="WP_106531534.1">
    <property type="nucleotide sequence ID" value="NZ_PYAW01000013.1"/>
</dbReference>
<evidence type="ECO:0000313" key="2">
    <source>
        <dbReference type="Proteomes" id="UP000240971"/>
    </source>
</evidence>
<protein>
    <submittedName>
        <fullName evidence="1">Uncharacterized protein DUF4365</fullName>
    </submittedName>
</protein>
<evidence type="ECO:0000313" key="1">
    <source>
        <dbReference type="EMBL" id="PSL42394.1"/>
    </source>
</evidence>
<dbReference type="Proteomes" id="UP000240971">
    <property type="component" value="Unassembled WGS sequence"/>
</dbReference>
<sequence>MQDNKGKKSKLGKPAAYPKTAVAEMSSIAKLKDMLDKVQVKADIKELDKIPGSDGYLDINGLDQVPIGKFEVQIKTLSLNTPPRHQCELPLLAHSRDAILPFLLIAVDVPNDAAYWIHLSKSVLKEIEDKLEDQKSVVVPFPSSNKISYGDNSYIESWISILEEYKQYADFPEERKLRLEFEAEVKMWRDRMRPAIKFTPAQITSINHFIDSVNNILTNEFPYAKAAYLYNYYKIGIAVSSYTDKQVNYLLYPIRSSDNESTIKELDDDESKFFSDETFINNNALEISGCNVETFASTDYSYYRVRNWIQKSVKKYTPRVENYAFAREYVDRFISAFHQVFDFDEEKEMISLKQICHTTENIIPLIAEQYHSERICIDFLLTENPARLQKQIKEAEEKFKAGHTPVNSLPIYSREFNFELFKHYLSFLRATTSNGEFIRYYKPYSHSQYESQFWRNWKKDELGYNLKIFWKNFLKIYEQSISKDFPAKDGITSFMKTYETCVVILHFRENTNVKPSLLIYKLNGICDPKQRIHFYVDNDEKCPILGRKNFFSKEPIVVNSNTYIPTFIQVMDLEFIYETVPTAAFIRTFLERRLKDFFNNKAPNFKTF</sequence>
<name>A0A2P8H870_CHINA</name>
<accession>A0A2P8H870</accession>
<keyword evidence="2" id="KW-1185">Reference proteome</keyword>
<dbReference type="EMBL" id="PYAW01000013">
    <property type="protein sequence ID" value="PSL42394.1"/>
    <property type="molecule type" value="Genomic_DNA"/>
</dbReference>
<gene>
    <name evidence="1" type="ORF">CLV51_11332</name>
</gene>
<dbReference type="OrthoDB" id="1490923at2"/>
<organism evidence="1 2">
    <name type="scientific">Chitinophaga niastensis</name>
    <dbReference type="NCBI Taxonomy" id="536980"/>
    <lineage>
        <taxon>Bacteria</taxon>
        <taxon>Pseudomonadati</taxon>
        <taxon>Bacteroidota</taxon>
        <taxon>Chitinophagia</taxon>
        <taxon>Chitinophagales</taxon>
        <taxon>Chitinophagaceae</taxon>
        <taxon>Chitinophaga</taxon>
    </lineage>
</organism>
<proteinExistence type="predicted"/>